<evidence type="ECO:0000313" key="2">
    <source>
        <dbReference type="Proteomes" id="UP000009135"/>
    </source>
</evidence>
<proteinExistence type="predicted"/>
<accession>H6N718</accession>
<gene>
    <name evidence="1" type="ordered locus">MHC_02890</name>
</gene>
<dbReference type="AlphaFoldDB" id="H6N718"/>
<organism evidence="1 2">
    <name type="scientific">Mycoplasma haemocanis (strain Illinois)</name>
    <dbReference type="NCBI Taxonomy" id="1111676"/>
    <lineage>
        <taxon>Bacteria</taxon>
        <taxon>Bacillati</taxon>
        <taxon>Mycoplasmatota</taxon>
        <taxon>Mollicutes</taxon>
        <taxon>Mycoplasmataceae</taxon>
        <taxon>Mycoplasma</taxon>
    </lineage>
</organism>
<sequence length="205" mass="22762">MTKTSLVVISSLGTGAVGVGGYYSYHSLLNKPNTLLSRIQFSLEKHKKILSSGDKEWSGWTEVYKASSENKISGIDSDGLSKWCETILKSVDETKLDLASTWCVINTRTLLEEISSTSKTALLPLKGDNADAWGKAWEFYDKNKTQFGLAIEDSTFKQEATDKAKGTEALKKWCSGLLNKKMYEPLGSEVKAREKVEKWCSSNQV</sequence>
<protein>
    <submittedName>
        <fullName evidence="1">Uncharacterized protein</fullName>
    </submittedName>
</protein>
<evidence type="ECO:0000313" key="1">
    <source>
        <dbReference type="EMBL" id="AEW45440.1"/>
    </source>
</evidence>
<reference evidence="1 2" key="1">
    <citation type="journal article" date="2012" name="J. Bacteriol.">
        <title>Complete genome sequence of Mycoplasma haemocanis strain Illinois.</title>
        <authorList>
            <person name="do Nascimento N.C."/>
            <person name="Guimaraes A.M."/>
            <person name="Santos A.P."/>
            <person name="Sanmiguel P.J."/>
            <person name="Messick J.B."/>
        </authorList>
    </citation>
    <scope>NUCLEOTIDE SEQUENCE [LARGE SCALE GENOMIC DNA]</scope>
    <source>
        <strain evidence="1 2">Illinois</strain>
    </source>
</reference>
<dbReference type="STRING" id="1111676.MHC_02890"/>
<name>H6N718_MYCHN</name>
<dbReference type="KEGG" id="mhe:MHC_02890"/>
<dbReference type="Proteomes" id="UP000009135">
    <property type="component" value="Chromosome"/>
</dbReference>
<keyword evidence="2" id="KW-1185">Reference proteome</keyword>
<dbReference type="EMBL" id="CP003199">
    <property type="protein sequence ID" value="AEW45440.1"/>
    <property type="molecule type" value="Genomic_DNA"/>
</dbReference>
<dbReference type="OrthoDB" id="9825926at2"/>
<dbReference type="HOGENOM" id="CLU_098620_4_1_14"/>